<protein>
    <recommendedName>
        <fullName evidence="2">SMP-30/Gluconolactonase/LRE-like region domain-containing protein</fullName>
    </recommendedName>
</protein>
<comment type="caution">
    <text evidence="3">The sequence shown here is derived from an EMBL/GenBank/DDBJ whole genome shotgun (WGS) entry which is preliminary data.</text>
</comment>
<comment type="similarity">
    <text evidence="1">Belongs to the SMP-30/CGR1 family.</text>
</comment>
<name>A0ABQ9ER57_TEGGR</name>
<evidence type="ECO:0000256" key="1">
    <source>
        <dbReference type="ARBA" id="ARBA00008853"/>
    </source>
</evidence>
<sequence>MNQERTYGNFTNLENPEYFYKGSMYMMDLDGSLHTKWTNITISNGFAWTSNNKTMYYVDSIPRKVYKFDYNVDTGEIDYQGVAIDFVNKNEDFHFLGYPDGVAMDKDGMIWIACYDAAKVVRFNPDTGAILRIIDFKGLARRTTSCCFGGPNHEVLYVTSGGAQTEKKESKINMLDLSLELPDLEYKVIPKYDVADPFTFKIDTDAD</sequence>
<dbReference type="Proteomes" id="UP001217089">
    <property type="component" value="Unassembled WGS sequence"/>
</dbReference>
<evidence type="ECO:0000259" key="2">
    <source>
        <dbReference type="Pfam" id="PF08450"/>
    </source>
</evidence>
<accession>A0ABQ9ER57</accession>
<keyword evidence="4" id="KW-1185">Reference proteome</keyword>
<feature type="domain" description="SMP-30/Gluconolactonase/LRE-like region" evidence="2">
    <location>
        <begin position="18"/>
        <end position="160"/>
    </location>
</feature>
<gene>
    <name evidence="3" type="ORF">KUTeg_016617</name>
</gene>
<evidence type="ECO:0000313" key="4">
    <source>
        <dbReference type="Proteomes" id="UP001217089"/>
    </source>
</evidence>
<dbReference type="PANTHER" id="PTHR10907:SF47">
    <property type="entry name" value="REGUCALCIN"/>
    <property type="match status" value="1"/>
</dbReference>
<dbReference type="EMBL" id="JARBDR010000813">
    <property type="protein sequence ID" value="KAJ8306072.1"/>
    <property type="molecule type" value="Genomic_DNA"/>
</dbReference>
<proteinExistence type="inferred from homology"/>
<dbReference type="PANTHER" id="PTHR10907">
    <property type="entry name" value="REGUCALCIN"/>
    <property type="match status" value="1"/>
</dbReference>
<organism evidence="3 4">
    <name type="scientific">Tegillarca granosa</name>
    <name type="common">Malaysian cockle</name>
    <name type="synonym">Anadara granosa</name>
    <dbReference type="NCBI Taxonomy" id="220873"/>
    <lineage>
        <taxon>Eukaryota</taxon>
        <taxon>Metazoa</taxon>
        <taxon>Spiralia</taxon>
        <taxon>Lophotrochozoa</taxon>
        <taxon>Mollusca</taxon>
        <taxon>Bivalvia</taxon>
        <taxon>Autobranchia</taxon>
        <taxon>Pteriomorphia</taxon>
        <taxon>Arcoida</taxon>
        <taxon>Arcoidea</taxon>
        <taxon>Arcidae</taxon>
        <taxon>Tegillarca</taxon>
    </lineage>
</organism>
<dbReference type="Pfam" id="PF08450">
    <property type="entry name" value="SGL"/>
    <property type="match status" value="1"/>
</dbReference>
<reference evidence="3 4" key="1">
    <citation type="submission" date="2022-12" db="EMBL/GenBank/DDBJ databases">
        <title>Chromosome-level genome of Tegillarca granosa.</title>
        <authorList>
            <person name="Kim J."/>
        </authorList>
    </citation>
    <scope>NUCLEOTIDE SEQUENCE [LARGE SCALE GENOMIC DNA]</scope>
    <source>
        <strain evidence="3">Teg-2019</strain>
        <tissue evidence="3">Adductor muscle</tissue>
    </source>
</reference>
<evidence type="ECO:0000313" key="3">
    <source>
        <dbReference type="EMBL" id="KAJ8306072.1"/>
    </source>
</evidence>
<dbReference type="SUPFAM" id="SSF63829">
    <property type="entry name" value="Calcium-dependent phosphotriesterase"/>
    <property type="match status" value="1"/>
</dbReference>
<dbReference type="InterPro" id="IPR005511">
    <property type="entry name" value="SMP-30"/>
</dbReference>
<dbReference type="Gene3D" id="2.120.10.30">
    <property type="entry name" value="TolB, C-terminal domain"/>
    <property type="match status" value="1"/>
</dbReference>
<dbReference type="InterPro" id="IPR013658">
    <property type="entry name" value="SGL"/>
</dbReference>
<dbReference type="InterPro" id="IPR011042">
    <property type="entry name" value="6-blade_b-propeller_TolB-like"/>
</dbReference>
<dbReference type="PRINTS" id="PR01790">
    <property type="entry name" value="SMP30FAMILY"/>
</dbReference>